<keyword evidence="6" id="KW-1185">Reference proteome</keyword>
<accession>A0A1Y1HUY9</accession>
<dbReference type="Gene3D" id="3.30.40.10">
    <property type="entry name" value="Zinc/RING finger domain, C3HC4 (zinc finger)"/>
    <property type="match status" value="1"/>
</dbReference>
<dbReference type="OrthoDB" id="21648at2759"/>
<dbReference type="SUPFAM" id="SSF57850">
    <property type="entry name" value="RING/U-box"/>
    <property type="match status" value="1"/>
</dbReference>
<feature type="compositionally biased region" description="Polar residues" evidence="3">
    <location>
        <begin position="245"/>
        <end position="259"/>
    </location>
</feature>
<dbReference type="GO" id="GO:0016251">
    <property type="term" value="F:RNA polymerase II general transcription initiation factor activity"/>
    <property type="evidence" value="ECO:0007669"/>
    <property type="project" value="InterPro"/>
</dbReference>
<evidence type="ECO:0000259" key="4">
    <source>
        <dbReference type="PROSITE" id="PS50014"/>
    </source>
</evidence>
<feature type="domain" description="Bromo" evidence="4">
    <location>
        <begin position="592"/>
        <end position="661"/>
    </location>
</feature>
<keyword evidence="1 2" id="KW-0103">Bromodomain</keyword>
<evidence type="ECO:0000313" key="6">
    <source>
        <dbReference type="Proteomes" id="UP000054558"/>
    </source>
</evidence>
<organism evidence="5 6">
    <name type="scientific">Klebsormidium nitens</name>
    <name type="common">Green alga</name>
    <name type="synonym">Ulothrix nitens</name>
    <dbReference type="NCBI Taxonomy" id="105231"/>
    <lineage>
        <taxon>Eukaryota</taxon>
        <taxon>Viridiplantae</taxon>
        <taxon>Streptophyta</taxon>
        <taxon>Klebsormidiophyceae</taxon>
        <taxon>Klebsormidiales</taxon>
        <taxon>Klebsormidiaceae</taxon>
        <taxon>Klebsormidium</taxon>
    </lineage>
</organism>
<gene>
    <name evidence="5" type="ORF">KFL_000620250</name>
</gene>
<evidence type="ECO:0000256" key="1">
    <source>
        <dbReference type="ARBA" id="ARBA00023117"/>
    </source>
</evidence>
<evidence type="ECO:0000256" key="2">
    <source>
        <dbReference type="PROSITE-ProRule" id="PRU00035"/>
    </source>
</evidence>
<dbReference type="AlphaFoldDB" id="A0A1Y1HUY9"/>
<reference evidence="5 6" key="1">
    <citation type="journal article" date="2014" name="Nat. Commun.">
        <title>Klebsormidium flaccidum genome reveals primary factors for plant terrestrial adaptation.</title>
        <authorList>
            <person name="Hori K."/>
            <person name="Maruyama F."/>
            <person name="Fujisawa T."/>
            <person name="Togashi T."/>
            <person name="Yamamoto N."/>
            <person name="Seo M."/>
            <person name="Sato S."/>
            <person name="Yamada T."/>
            <person name="Mori H."/>
            <person name="Tajima N."/>
            <person name="Moriyama T."/>
            <person name="Ikeuchi M."/>
            <person name="Watanabe M."/>
            <person name="Wada H."/>
            <person name="Kobayashi K."/>
            <person name="Saito M."/>
            <person name="Masuda T."/>
            <person name="Sasaki-Sekimoto Y."/>
            <person name="Mashiguchi K."/>
            <person name="Awai K."/>
            <person name="Shimojima M."/>
            <person name="Masuda S."/>
            <person name="Iwai M."/>
            <person name="Nobusawa T."/>
            <person name="Narise T."/>
            <person name="Kondo S."/>
            <person name="Saito H."/>
            <person name="Sato R."/>
            <person name="Murakawa M."/>
            <person name="Ihara Y."/>
            <person name="Oshima-Yamada Y."/>
            <person name="Ohtaka K."/>
            <person name="Satoh M."/>
            <person name="Sonobe K."/>
            <person name="Ishii M."/>
            <person name="Ohtani R."/>
            <person name="Kanamori-Sato M."/>
            <person name="Honoki R."/>
            <person name="Miyazaki D."/>
            <person name="Mochizuki H."/>
            <person name="Umetsu J."/>
            <person name="Higashi K."/>
            <person name="Shibata D."/>
            <person name="Kamiya Y."/>
            <person name="Sato N."/>
            <person name="Nakamura Y."/>
            <person name="Tabata S."/>
            <person name="Ida S."/>
            <person name="Kurokawa K."/>
            <person name="Ohta H."/>
        </authorList>
    </citation>
    <scope>NUCLEOTIDE SEQUENCE [LARGE SCALE GENOMIC DNA]</scope>
    <source>
        <strain evidence="5 6">NIES-2285</strain>
    </source>
</reference>
<feature type="region of interest" description="Disordered" evidence="3">
    <location>
        <begin position="242"/>
        <end position="417"/>
    </location>
</feature>
<dbReference type="InterPro" id="IPR013083">
    <property type="entry name" value="Znf_RING/FYVE/PHD"/>
</dbReference>
<dbReference type="GO" id="GO:0004402">
    <property type="term" value="F:histone acetyltransferase activity"/>
    <property type="evidence" value="ECO:0007669"/>
    <property type="project" value="InterPro"/>
</dbReference>
<dbReference type="PANTHER" id="PTHR13900">
    <property type="entry name" value="TRANSCRIPTION INITIATION FACTOR TFIID"/>
    <property type="match status" value="1"/>
</dbReference>
<dbReference type="PROSITE" id="PS50014">
    <property type="entry name" value="BROMODOMAIN_2"/>
    <property type="match status" value="1"/>
</dbReference>
<dbReference type="SUPFAM" id="SSF47370">
    <property type="entry name" value="Bromodomain"/>
    <property type="match status" value="1"/>
</dbReference>
<dbReference type="CDD" id="cd04369">
    <property type="entry name" value="Bromodomain"/>
    <property type="match status" value="1"/>
</dbReference>
<dbReference type="InterPro" id="IPR001487">
    <property type="entry name" value="Bromodomain"/>
</dbReference>
<dbReference type="Pfam" id="PF00439">
    <property type="entry name" value="Bromodomain"/>
    <property type="match status" value="1"/>
</dbReference>
<dbReference type="InterPro" id="IPR036427">
    <property type="entry name" value="Bromodomain-like_sf"/>
</dbReference>
<dbReference type="GO" id="GO:0017025">
    <property type="term" value="F:TBP-class protein binding"/>
    <property type="evidence" value="ECO:0007669"/>
    <property type="project" value="InterPro"/>
</dbReference>
<evidence type="ECO:0000256" key="3">
    <source>
        <dbReference type="SAM" id="MobiDB-lite"/>
    </source>
</evidence>
<dbReference type="SMART" id="SM00297">
    <property type="entry name" value="BROMO"/>
    <property type="match status" value="1"/>
</dbReference>
<evidence type="ECO:0000313" key="5">
    <source>
        <dbReference type="EMBL" id="GAQ80791.1"/>
    </source>
</evidence>
<dbReference type="STRING" id="105231.A0A1Y1HUY9"/>
<dbReference type="Proteomes" id="UP000054558">
    <property type="component" value="Unassembled WGS sequence"/>
</dbReference>
<name>A0A1Y1HUY9_KLENI</name>
<feature type="compositionally biased region" description="Basic and acidic residues" evidence="3">
    <location>
        <begin position="540"/>
        <end position="549"/>
    </location>
</feature>
<sequence>MASYFRYHNYPGSPPAGAAALSTPEIGLASSPVDQALPRVPRAPSVDELMVATPGEDPSSLCRCTVCRKVFCDPVVCKDCEDSFCEGCLERHCGESAGCGGQVFETVVRNGHLRKVVLSLRVHCPHAMVFNHATDGWELDGAGCPYVGKGTEMQAHQRTCGYRLSSCTRCKTILAERNRSSHAKGCRIRCQLCSGVIFYPNLVPHLQESCPEVARRCPSKRCTFLGNSNDLAQHKQRCALLLPSSKASPNRLPDSSNGETVRRSIQVGQTRPPGEGSTGLDARVQSSKAQPAGDVHTPPGKPVSVARDPLTFHRNVPEAPGTPPSETTTPSASAAAMARTSGPSTGHKSEGNIQRDGRSGGERTEEGGVGRSDAGACELTGSETQTEEADGDSQDTSAESDERREDFNTGQSSAGELSARAETSLHDLLYHPDSWTTLDHSLAGDNGKQLLYALEGLIKQRGPEKLRGEVLETGSQVDRSALAPLHGPTLRLLFLILTGKSDVRGKQVSTEALLGHIYDAFGIIVVSSDIKGSQGGGSKRLRDSEEERSKKHVRSVHGANPSPVSHPPFTYTSRQRQLERNRIIRRILERLEKAECAQDFRDLVSEKVAPGYSKVISRPMSLSTIFNKVAGSDYTVSTLRDDMELIRQNAHTFCKDSFPAIVARADQLMELFTAELEMERGELAQWEG</sequence>
<feature type="region of interest" description="Disordered" evidence="3">
    <location>
        <begin position="531"/>
        <end position="573"/>
    </location>
</feature>
<dbReference type="PANTHER" id="PTHR13900:SF0">
    <property type="entry name" value="TRANSCRIPTION INITIATION FACTOR TFIID SUBUNIT 1"/>
    <property type="match status" value="1"/>
</dbReference>
<dbReference type="Gene3D" id="1.20.920.10">
    <property type="entry name" value="Bromodomain-like"/>
    <property type="match status" value="1"/>
</dbReference>
<feature type="compositionally biased region" description="Low complexity" evidence="3">
    <location>
        <begin position="324"/>
        <end position="343"/>
    </location>
</feature>
<feature type="compositionally biased region" description="Basic and acidic residues" evidence="3">
    <location>
        <begin position="347"/>
        <end position="368"/>
    </location>
</feature>
<proteinExistence type="predicted"/>
<dbReference type="EMBL" id="DF237011">
    <property type="protein sequence ID" value="GAQ80791.1"/>
    <property type="molecule type" value="Genomic_DNA"/>
</dbReference>
<protein>
    <recommendedName>
        <fullName evidence="4">Bromo domain-containing protein</fullName>
    </recommendedName>
</protein>
<dbReference type="SUPFAM" id="SSF49599">
    <property type="entry name" value="TRAF domain-like"/>
    <property type="match status" value="1"/>
</dbReference>
<dbReference type="GO" id="GO:0005669">
    <property type="term" value="C:transcription factor TFIID complex"/>
    <property type="evidence" value="ECO:0007669"/>
    <property type="project" value="InterPro"/>
</dbReference>
<dbReference type="InterPro" id="IPR040240">
    <property type="entry name" value="TAF1"/>
</dbReference>